<dbReference type="OrthoDB" id="3183924at2759"/>
<feature type="domain" description="BAR" evidence="1">
    <location>
        <begin position="2"/>
        <end position="63"/>
    </location>
</feature>
<organism evidence="2 3">
    <name type="scientific">Teladorsagia circumcincta</name>
    <name type="common">Brown stomach worm</name>
    <name type="synonym">Ostertagia circumcincta</name>
    <dbReference type="NCBI Taxonomy" id="45464"/>
    <lineage>
        <taxon>Eukaryota</taxon>
        <taxon>Metazoa</taxon>
        <taxon>Ecdysozoa</taxon>
        <taxon>Nematoda</taxon>
        <taxon>Chromadorea</taxon>
        <taxon>Rhabditida</taxon>
        <taxon>Rhabditina</taxon>
        <taxon>Rhabditomorpha</taxon>
        <taxon>Strongyloidea</taxon>
        <taxon>Trichostrongylidae</taxon>
        <taxon>Teladorsagia</taxon>
    </lineage>
</organism>
<dbReference type="Gene3D" id="1.20.1270.60">
    <property type="entry name" value="Arfaptin homology (AH) domain/BAR domain"/>
    <property type="match status" value="1"/>
</dbReference>
<sequence>MRKNDFREADAQLDIQQHSFCKASLQYVAEIQSVQERMKFEFVETLSSFLYSWLTFYHAKESYMATIAEAEELKEKMLKAHAKA</sequence>
<dbReference type="Pfam" id="PF16746">
    <property type="entry name" value="BAR_3"/>
    <property type="match status" value="1"/>
</dbReference>
<dbReference type="GO" id="GO:0005096">
    <property type="term" value="F:GTPase activator activity"/>
    <property type="evidence" value="ECO:0007669"/>
    <property type="project" value="InterPro"/>
</dbReference>
<dbReference type="InterPro" id="IPR004148">
    <property type="entry name" value="BAR_dom"/>
</dbReference>
<accession>A0A2G9TFE0</accession>
<dbReference type="InterPro" id="IPR027267">
    <property type="entry name" value="AH/BAR_dom_sf"/>
</dbReference>
<evidence type="ECO:0000259" key="1">
    <source>
        <dbReference type="Pfam" id="PF16746"/>
    </source>
</evidence>
<gene>
    <name evidence="2" type="ORF">TELCIR_22349</name>
</gene>
<name>A0A2G9TFE0_TELCI</name>
<evidence type="ECO:0000313" key="2">
    <source>
        <dbReference type="EMBL" id="PIO56252.1"/>
    </source>
</evidence>
<dbReference type="EMBL" id="KZ379635">
    <property type="protein sequence ID" value="PIO56252.1"/>
    <property type="molecule type" value="Genomic_DNA"/>
</dbReference>
<protein>
    <recommendedName>
        <fullName evidence="1">BAR domain-containing protein</fullName>
    </recommendedName>
</protein>
<dbReference type="Proteomes" id="UP000230423">
    <property type="component" value="Unassembled WGS sequence"/>
</dbReference>
<dbReference type="GO" id="GO:0005737">
    <property type="term" value="C:cytoplasm"/>
    <property type="evidence" value="ECO:0007669"/>
    <property type="project" value="InterPro"/>
</dbReference>
<dbReference type="SUPFAM" id="SSF103657">
    <property type="entry name" value="BAR/IMD domain-like"/>
    <property type="match status" value="1"/>
</dbReference>
<proteinExistence type="predicted"/>
<feature type="non-terminal residue" evidence="2">
    <location>
        <position position="84"/>
    </location>
</feature>
<dbReference type="InterPro" id="IPR047234">
    <property type="entry name" value="GRAF_fam"/>
</dbReference>
<dbReference type="PANTHER" id="PTHR12552">
    <property type="entry name" value="OLIGOPHRENIN 1"/>
    <property type="match status" value="1"/>
</dbReference>
<reference evidence="2 3" key="1">
    <citation type="submission" date="2015-09" db="EMBL/GenBank/DDBJ databases">
        <title>Draft genome of the parasitic nematode Teladorsagia circumcincta isolate WARC Sus (inbred).</title>
        <authorList>
            <person name="Mitreva M."/>
        </authorList>
    </citation>
    <scope>NUCLEOTIDE SEQUENCE [LARGE SCALE GENOMIC DNA]</scope>
    <source>
        <strain evidence="2 3">S</strain>
    </source>
</reference>
<dbReference type="AlphaFoldDB" id="A0A2G9TFE0"/>
<dbReference type="PANTHER" id="PTHR12552:SF1">
    <property type="entry name" value="RHO GTPASE-ACTIVATING PROTEIN GRAF"/>
    <property type="match status" value="1"/>
</dbReference>
<keyword evidence="3" id="KW-1185">Reference proteome</keyword>
<evidence type="ECO:0000313" key="3">
    <source>
        <dbReference type="Proteomes" id="UP000230423"/>
    </source>
</evidence>